<dbReference type="AlphaFoldDB" id="F5RHU6"/>
<accession>F5RHU6</accession>
<feature type="domain" description="DUF58" evidence="1">
    <location>
        <begin position="47"/>
        <end position="250"/>
    </location>
</feature>
<dbReference type="InterPro" id="IPR036465">
    <property type="entry name" value="vWFA_dom_sf"/>
</dbReference>
<dbReference type="Proteomes" id="UP000005019">
    <property type="component" value="Unassembled WGS sequence"/>
</dbReference>
<evidence type="ECO:0000313" key="3">
    <source>
        <dbReference type="Proteomes" id="UP000005019"/>
    </source>
</evidence>
<dbReference type="PANTHER" id="PTHR33608">
    <property type="entry name" value="BLL2464 PROTEIN"/>
    <property type="match status" value="1"/>
</dbReference>
<protein>
    <submittedName>
        <fullName evidence="2">MxaS protein, involved in methanol oxidation</fullName>
    </submittedName>
</protein>
<dbReference type="PANTHER" id="PTHR33608:SF6">
    <property type="entry name" value="BLL2464 PROTEIN"/>
    <property type="match status" value="1"/>
</dbReference>
<dbReference type="RefSeq" id="WP_008064626.1">
    <property type="nucleotide sequence ID" value="NZ_AFHG01000059.1"/>
</dbReference>
<proteinExistence type="predicted"/>
<name>F5RHU6_METUF</name>
<dbReference type="eggNOG" id="COG1721">
    <property type="taxonomic scope" value="Bacteria"/>
</dbReference>
<dbReference type="Pfam" id="PF01882">
    <property type="entry name" value="DUF58"/>
    <property type="match status" value="1"/>
</dbReference>
<dbReference type="SUPFAM" id="SSF53300">
    <property type="entry name" value="vWA-like"/>
    <property type="match status" value="1"/>
</dbReference>
<dbReference type="STRING" id="1000565.METUNv1_03894"/>
<organism evidence="2 3">
    <name type="scientific">Methyloversatilis universalis (strain ATCC BAA-1314 / DSM 25237 / JCM 13912 / CCUG 52030 / FAM5)</name>
    <dbReference type="NCBI Taxonomy" id="1000565"/>
    <lineage>
        <taxon>Bacteria</taxon>
        <taxon>Pseudomonadati</taxon>
        <taxon>Pseudomonadota</taxon>
        <taxon>Betaproteobacteria</taxon>
        <taxon>Nitrosomonadales</taxon>
        <taxon>Sterolibacteriaceae</taxon>
        <taxon>Methyloversatilis</taxon>
    </lineage>
</organism>
<keyword evidence="3" id="KW-1185">Reference proteome</keyword>
<reference evidence="2 3" key="1">
    <citation type="journal article" date="2011" name="J. Bacteriol.">
        <title>Genome sequence of Methyloversatilis universalis FAM5T, a methylotrophic representative of the order Rhodocyclales.</title>
        <authorList>
            <person name="Kittichotirat W."/>
            <person name="Good N.M."/>
            <person name="Hall R."/>
            <person name="Bringel F."/>
            <person name="Lajus A."/>
            <person name="Medigue C."/>
            <person name="Smalley N.E."/>
            <person name="Beck D."/>
            <person name="Bumgarner R."/>
            <person name="Vuilleumier S."/>
            <person name="Kalyuzhnaya M.G."/>
        </authorList>
    </citation>
    <scope>NUCLEOTIDE SEQUENCE [LARGE SCALE GENOMIC DNA]</scope>
    <source>
        <strain evidence="3">ATCC BAA-1314 / JCM 13912 / FAM5</strain>
    </source>
</reference>
<dbReference type="InterPro" id="IPR002881">
    <property type="entry name" value="DUF58"/>
</dbReference>
<dbReference type="OrthoDB" id="8996492at2"/>
<comment type="caution">
    <text evidence="2">The sequence shown here is derived from an EMBL/GenBank/DDBJ whole genome shotgun (WGS) entry which is preliminary data.</text>
</comment>
<sequence length="283" mass="31633">MSFQRDFHYRIPMRVGGQRPGAHRSTTTGSGQEFIAHQTLFDRPDPRRLDLRASIRDPEGRWLVRVNRQRAGIPVYLVADVSASMAFGSSETKLARLAQFALSLGDSVFRTGDALGMLGYDSRERTDLMLAPMHSRGAGVMMSEALGRVRADQGSTDGVLEACARIAGKQALVFLASDFHAPLAQTAAALDLLSHAYVVPMVIWDEAEPRAPDGEGLLALRDIETGRRRGLWLRPQIRRRWEDAFAQRREALDKMFSARGTRPFYMTGRFDADALSRYFFEAV</sequence>
<dbReference type="EMBL" id="AFHG01000059">
    <property type="protein sequence ID" value="EGK69928.1"/>
    <property type="molecule type" value="Genomic_DNA"/>
</dbReference>
<gene>
    <name evidence="2" type="ORF">METUNv1_03894</name>
</gene>
<evidence type="ECO:0000259" key="1">
    <source>
        <dbReference type="Pfam" id="PF01882"/>
    </source>
</evidence>
<evidence type="ECO:0000313" key="2">
    <source>
        <dbReference type="EMBL" id="EGK69928.1"/>
    </source>
</evidence>